<dbReference type="Proteomes" id="UP000183832">
    <property type="component" value="Unassembled WGS sequence"/>
</dbReference>
<proteinExistence type="predicted"/>
<protein>
    <submittedName>
        <fullName evidence="1">CLUMA_CG005284, isoform A</fullName>
    </submittedName>
</protein>
<evidence type="ECO:0000313" key="2">
    <source>
        <dbReference type="Proteomes" id="UP000183832"/>
    </source>
</evidence>
<dbReference type="AlphaFoldDB" id="A0A1J1HU82"/>
<gene>
    <name evidence="1" type="ORF">CLUMA_CG005284</name>
</gene>
<evidence type="ECO:0000313" key="1">
    <source>
        <dbReference type="EMBL" id="CRK91632.1"/>
    </source>
</evidence>
<organism evidence="1 2">
    <name type="scientific">Clunio marinus</name>
    <dbReference type="NCBI Taxonomy" id="568069"/>
    <lineage>
        <taxon>Eukaryota</taxon>
        <taxon>Metazoa</taxon>
        <taxon>Ecdysozoa</taxon>
        <taxon>Arthropoda</taxon>
        <taxon>Hexapoda</taxon>
        <taxon>Insecta</taxon>
        <taxon>Pterygota</taxon>
        <taxon>Neoptera</taxon>
        <taxon>Endopterygota</taxon>
        <taxon>Diptera</taxon>
        <taxon>Nematocera</taxon>
        <taxon>Chironomoidea</taxon>
        <taxon>Chironomidae</taxon>
        <taxon>Clunio</taxon>
    </lineage>
</organism>
<dbReference type="EMBL" id="CVRI01000021">
    <property type="protein sequence ID" value="CRK91632.1"/>
    <property type="molecule type" value="Genomic_DNA"/>
</dbReference>
<reference evidence="1 2" key="1">
    <citation type="submission" date="2015-04" db="EMBL/GenBank/DDBJ databases">
        <authorList>
            <person name="Syromyatnikov M.Y."/>
            <person name="Popov V.N."/>
        </authorList>
    </citation>
    <scope>NUCLEOTIDE SEQUENCE [LARGE SCALE GENOMIC DNA]</scope>
</reference>
<keyword evidence="2" id="KW-1185">Reference proteome</keyword>
<sequence length="99" mass="11230">MNVRSRNKLRLNPRRNQCFSAVLLKGVNLLKTKAKQNQKELEKLYKCGNGALVWGIKLVKSTNCILMMENEKAISCMGVNDSIYKTTITTQPSLKLETQ</sequence>
<accession>A0A1J1HU82</accession>
<name>A0A1J1HU82_9DIPT</name>